<evidence type="ECO:0008006" key="3">
    <source>
        <dbReference type="Google" id="ProtNLM"/>
    </source>
</evidence>
<comment type="caution">
    <text evidence="1">The sequence shown here is derived from an EMBL/GenBank/DDBJ whole genome shotgun (WGS) entry which is preliminary data.</text>
</comment>
<evidence type="ECO:0000313" key="2">
    <source>
        <dbReference type="Proteomes" id="UP001066276"/>
    </source>
</evidence>
<name>A0AAV7PQY0_PLEWA</name>
<dbReference type="Proteomes" id="UP001066276">
    <property type="component" value="Chromosome 7"/>
</dbReference>
<sequence length="171" mass="19553">MVCASVSLLHTRTCVIIFHAGRCASFYGKKNRVCVGFAPSHTDLRRYFSLEEDVCHFRHADRLLLWIAGLPDVPGSVRGFLGFLSSCASFRGGCAWNFLSHGRRRVDFLSGSRAALSMRGRASKFRSPRRRCVERRLSRSACGEFFTMEQAVRLIFQHTRRPVEKEKSFWS</sequence>
<proteinExistence type="predicted"/>
<dbReference type="EMBL" id="JANPWB010000011">
    <property type="protein sequence ID" value="KAJ1130274.1"/>
    <property type="molecule type" value="Genomic_DNA"/>
</dbReference>
<keyword evidence="2" id="KW-1185">Reference proteome</keyword>
<protein>
    <recommendedName>
        <fullName evidence="3">Secreted protein</fullName>
    </recommendedName>
</protein>
<evidence type="ECO:0000313" key="1">
    <source>
        <dbReference type="EMBL" id="KAJ1130274.1"/>
    </source>
</evidence>
<accession>A0AAV7PQY0</accession>
<dbReference type="AlphaFoldDB" id="A0AAV7PQY0"/>
<organism evidence="1 2">
    <name type="scientific">Pleurodeles waltl</name>
    <name type="common">Iberian ribbed newt</name>
    <dbReference type="NCBI Taxonomy" id="8319"/>
    <lineage>
        <taxon>Eukaryota</taxon>
        <taxon>Metazoa</taxon>
        <taxon>Chordata</taxon>
        <taxon>Craniata</taxon>
        <taxon>Vertebrata</taxon>
        <taxon>Euteleostomi</taxon>
        <taxon>Amphibia</taxon>
        <taxon>Batrachia</taxon>
        <taxon>Caudata</taxon>
        <taxon>Salamandroidea</taxon>
        <taxon>Salamandridae</taxon>
        <taxon>Pleurodelinae</taxon>
        <taxon>Pleurodeles</taxon>
    </lineage>
</organism>
<gene>
    <name evidence="1" type="ORF">NDU88_008628</name>
</gene>
<reference evidence="1" key="1">
    <citation type="journal article" date="2022" name="bioRxiv">
        <title>Sequencing and chromosome-scale assembly of the giantPleurodeles waltlgenome.</title>
        <authorList>
            <person name="Brown T."/>
            <person name="Elewa A."/>
            <person name="Iarovenko S."/>
            <person name="Subramanian E."/>
            <person name="Araus A.J."/>
            <person name="Petzold A."/>
            <person name="Susuki M."/>
            <person name="Suzuki K.-i.T."/>
            <person name="Hayashi T."/>
            <person name="Toyoda A."/>
            <person name="Oliveira C."/>
            <person name="Osipova E."/>
            <person name="Leigh N.D."/>
            <person name="Simon A."/>
            <person name="Yun M.H."/>
        </authorList>
    </citation>
    <scope>NUCLEOTIDE SEQUENCE</scope>
    <source>
        <strain evidence="1">20211129_DDA</strain>
        <tissue evidence="1">Liver</tissue>
    </source>
</reference>